<evidence type="ECO:0000313" key="7">
    <source>
        <dbReference type="Proteomes" id="UP001217582"/>
    </source>
</evidence>
<sequence length="806" mass="87837">MATPPSSFPCSQEDVLLEALEDYERKHEAVYEPISFGDIGTYLQNKRAKLQLQAEAVQAESDTLRGCAIYVNGRTDPPYSELRRLILLHGGRFVPYLDAKRDVTHVVTTDLTPQKRREFQTLRVVRPAWVVDSCRLRAPQPCAAYALETHDMITTFYAHSRLHHLSLWKQELQAWVAEQEHDTAPCDDAPRTIVHVDFDSFFVSVSLRDKPAWKEEPVVVCHGTSATSTSDVASCNYVARRFGVRNGMSLQRAQALCPGVRTLPYAFEAYRATSRQFYEALVHVADAIQVVSVDEALLDMSHVLPALLRGEGGPLADRFGAHRHLGVAALGEALRDLIRSATQCEASVGIGANILQARLATRLAKPSGTHVLDVACLRSMDVQDLWGVGAGLRERCEAWLGTTCIGEILARTTEAQMQQHLGPKLGASLWRKCHGLDTDVLQHARVPRSVGAHVTWGVRLGTHADVAQFVRGVCEEVMRRASARGMHAAQHVHIQVMERIAGAGEPPKYLGHGPCHHRHRSVRQHVPDAATLTAAVQALLAPLAIPPVDVRGLSVTLSEPVTSPARPSPASSLRKPRRPTRPIPRSGRALPAYMMSEAPAPQDVFHVPSSSQVDPEVVADLPPAMQEHVAHVLSERRAGPRQTRLSAYVSPPKSRSHARSASRAAARRHAAESAYVHEARIQAAAGQAAPPAPLGAPAGLEPRASLLTCPSRPASVLHAGLPLDTLRVRLSQWIEACAEPQQGDVERVFDVLCACVDARALVKVSGALQWLDALVRGASDAWHAAHLTIRTSIHAYVAQTCQGALL</sequence>
<feature type="compositionally biased region" description="Basic residues" evidence="3">
    <location>
        <begin position="654"/>
        <end position="668"/>
    </location>
</feature>
<evidence type="ECO:0000313" key="6">
    <source>
        <dbReference type="EMBL" id="WFD17760.1"/>
    </source>
</evidence>
<dbReference type="SUPFAM" id="SSF100879">
    <property type="entry name" value="Lesion bypass DNA polymerase (Y-family), little finger domain"/>
    <property type="match status" value="1"/>
</dbReference>
<feature type="domain" description="BRCT" evidence="4">
    <location>
        <begin position="59"/>
        <end position="147"/>
    </location>
</feature>
<dbReference type="AlphaFoldDB" id="A0AAJ5Z2K5"/>
<dbReference type="GO" id="GO:0017125">
    <property type="term" value="F:deoxycytidyl transferase activity"/>
    <property type="evidence" value="ECO:0007669"/>
    <property type="project" value="TreeGrafter"/>
</dbReference>
<feature type="domain" description="UmuC" evidence="5">
    <location>
        <begin position="193"/>
        <end position="389"/>
    </location>
</feature>
<reference evidence="6 7" key="1">
    <citation type="submission" date="2023-03" db="EMBL/GenBank/DDBJ databases">
        <title>Mating type loci evolution in Malassezia.</title>
        <authorList>
            <person name="Coelho M.A."/>
        </authorList>
    </citation>
    <scope>NUCLEOTIDE SEQUENCE [LARGE SCALE GENOMIC DNA]</scope>
    <source>
        <strain evidence="6 7">CBS 13387</strain>
    </source>
</reference>
<dbReference type="InterPro" id="IPR038401">
    <property type="entry name" value="Rev1_C_sf"/>
</dbReference>
<dbReference type="Gene3D" id="3.40.50.10190">
    <property type="entry name" value="BRCT domain"/>
    <property type="match status" value="1"/>
</dbReference>
<dbReference type="Gene3D" id="3.40.1170.60">
    <property type="match status" value="1"/>
</dbReference>
<protein>
    <submittedName>
        <fullName evidence="6">Deoxycytidyl transferase</fullName>
    </submittedName>
</protein>
<feature type="compositionally biased region" description="Low complexity" evidence="3">
    <location>
        <begin position="563"/>
        <end position="573"/>
    </location>
</feature>
<dbReference type="GO" id="GO:0003887">
    <property type="term" value="F:DNA-directed DNA polymerase activity"/>
    <property type="evidence" value="ECO:0007669"/>
    <property type="project" value="InterPro"/>
</dbReference>
<evidence type="ECO:0000259" key="5">
    <source>
        <dbReference type="PROSITE" id="PS50173"/>
    </source>
</evidence>
<dbReference type="EMBL" id="CP119924">
    <property type="protein sequence ID" value="WFD17760.1"/>
    <property type="molecule type" value="Genomic_DNA"/>
</dbReference>
<dbReference type="SUPFAM" id="SSF56672">
    <property type="entry name" value="DNA/RNA polymerases"/>
    <property type="match status" value="1"/>
</dbReference>
<dbReference type="Pfam" id="PF21999">
    <property type="entry name" value="IMS_HHH_1"/>
    <property type="match status" value="1"/>
</dbReference>
<dbReference type="GO" id="GO:0070987">
    <property type="term" value="P:error-free translesion synthesis"/>
    <property type="evidence" value="ECO:0007669"/>
    <property type="project" value="TreeGrafter"/>
</dbReference>
<dbReference type="PROSITE" id="PS50172">
    <property type="entry name" value="BRCT"/>
    <property type="match status" value="1"/>
</dbReference>
<dbReference type="Pfam" id="PF16589">
    <property type="entry name" value="BRCT_2"/>
    <property type="match status" value="1"/>
</dbReference>
<dbReference type="Gene3D" id="6.10.250.1490">
    <property type="match status" value="1"/>
</dbReference>
<dbReference type="Pfam" id="PF00817">
    <property type="entry name" value="IMS"/>
    <property type="match status" value="1"/>
</dbReference>
<gene>
    <name evidence="6" type="primary">REV1</name>
    <name evidence="6" type="ORF">MARU1_003823</name>
</gene>
<dbReference type="PANTHER" id="PTHR45990">
    <property type="entry name" value="DNA REPAIR PROTEIN REV1"/>
    <property type="match status" value="1"/>
</dbReference>
<proteinExistence type="inferred from homology"/>
<keyword evidence="6" id="KW-0808">Transferase</keyword>
<dbReference type="GO" id="GO:0006281">
    <property type="term" value="P:DNA repair"/>
    <property type="evidence" value="ECO:0007669"/>
    <property type="project" value="InterPro"/>
</dbReference>
<dbReference type="GO" id="GO:0005634">
    <property type="term" value="C:nucleus"/>
    <property type="evidence" value="ECO:0007669"/>
    <property type="project" value="TreeGrafter"/>
</dbReference>
<dbReference type="InterPro" id="IPR001126">
    <property type="entry name" value="UmuC"/>
</dbReference>
<evidence type="ECO:0000256" key="1">
    <source>
        <dbReference type="ARBA" id="ARBA00010945"/>
    </source>
</evidence>
<dbReference type="Pfam" id="PF16727">
    <property type="entry name" value="REV1_C"/>
    <property type="match status" value="1"/>
</dbReference>
<dbReference type="InterPro" id="IPR031991">
    <property type="entry name" value="Rev1_C"/>
</dbReference>
<comment type="similarity">
    <text evidence="1">Belongs to the DNA polymerase type-Y family.</text>
</comment>
<dbReference type="Proteomes" id="UP001217582">
    <property type="component" value="Chromosome 9"/>
</dbReference>
<dbReference type="Gene3D" id="1.10.150.20">
    <property type="entry name" value="5' to 3' exonuclease, C-terminal subdomain"/>
    <property type="match status" value="1"/>
</dbReference>
<feature type="region of interest" description="Disordered" evidence="3">
    <location>
        <begin position="559"/>
        <end position="588"/>
    </location>
</feature>
<dbReference type="GO" id="GO:0042276">
    <property type="term" value="P:error-prone translesion synthesis"/>
    <property type="evidence" value="ECO:0007669"/>
    <property type="project" value="TreeGrafter"/>
</dbReference>
<dbReference type="Gene3D" id="3.30.1490.100">
    <property type="entry name" value="DNA polymerase, Y-family, little finger domain"/>
    <property type="match status" value="1"/>
</dbReference>
<organism evidence="6 7">
    <name type="scientific">Malassezia arunalokei</name>
    <dbReference type="NCBI Taxonomy" id="1514897"/>
    <lineage>
        <taxon>Eukaryota</taxon>
        <taxon>Fungi</taxon>
        <taxon>Dikarya</taxon>
        <taxon>Basidiomycota</taxon>
        <taxon>Ustilaginomycotina</taxon>
        <taxon>Malasseziomycetes</taxon>
        <taxon>Malasseziales</taxon>
        <taxon>Malasseziaceae</taxon>
        <taxon>Malassezia</taxon>
    </lineage>
</organism>
<dbReference type="InterPro" id="IPR017961">
    <property type="entry name" value="DNA_pol_Y-fam_little_finger"/>
</dbReference>
<evidence type="ECO:0000256" key="2">
    <source>
        <dbReference type="ARBA" id="ARBA00022634"/>
    </source>
</evidence>
<evidence type="ECO:0000259" key="4">
    <source>
        <dbReference type="PROSITE" id="PS50172"/>
    </source>
</evidence>
<dbReference type="SUPFAM" id="SSF52113">
    <property type="entry name" value="BRCT domain"/>
    <property type="match status" value="1"/>
</dbReference>
<dbReference type="GO" id="GO:0003684">
    <property type="term" value="F:damaged DNA binding"/>
    <property type="evidence" value="ECO:0007669"/>
    <property type="project" value="InterPro"/>
</dbReference>
<dbReference type="InterPro" id="IPR053848">
    <property type="entry name" value="IMS_HHH_1"/>
</dbReference>
<dbReference type="InterPro" id="IPR043502">
    <property type="entry name" value="DNA/RNA_pol_sf"/>
</dbReference>
<dbReference type="InterPro" id="IPR036775">
    <property type="entry name" value="DNA_pol_Y-fam_lit_finger_sf"/>
</dbReference>
<dbReference type="SMART" id="SM00292">
    <property type="entry name" value="BRCT"/>
    <property type="match status" value="1"/>
</dbReference>
<dbReference type="PANTHER" id="PTHR45990:SF1">
    <property type="entry name" value="DNA REPAIR PROTEIN REV1"/>
    <property type="match status" value="1"/>
</dbReference>
<evidence type="ECO:0000256" key="3">
    <source>
        <dbReference type="SAM" id="MobiDB-lite"/>
    </source>
</evidence>
<feature type="region of interest" description="Disordered" evidence="3">
    <location>
        <begin position="637"/>
        <end position="669"/>
    </location>
</feature>
<dbReference type="InterPro" id="IPR001357">
    <property type="entry name" value="BRCT_dom"/>
</dbReference>
<dbReference type="InterPro" id="IPR036420">
    <property type="entry name" value="BRCT_dom_sf"/>
</dbReference>
<keyword evidence="2" id="KW-0237">DNA synthesis</keyword>
<keyword evidence="7" id="KW-1185">Reference proteome</keyword>
<dbReference type="InterPro" id="IPR043128">
    <property type="entry name" value="Rev_trsase/Diguanyl_cyclase"/>
</dbReference>
<accession>A0AAJ5Z2K5</accession>
<dbReference type="CDD" id="cd17719">
    <property type="entry name" value="BRCT_Rev1"/>
    <property type="match status" value="1"/>
</dbReference>
<dbReference type="Gene3D" id="1.20.58.1280">
    <property type="entry name" value="DNA repair protein Rev1, C-terminal domain"/>
    <property type="match status" value="1"/>
</dbReference>
<dbReference type="Pfam" id="PF11799">
    <property type="entry name" value="IMS_C"/>
    <property type="match status" value="1"/>
</dbReference>
<dbReference type="Gene3D" id="3.30.70.270">
    <property type="match status" value="1"/>
</dbReference>
<dbReference type="PROSITE" id="PS50173">
    <property type="entry name" value="UMUC"/>
    <property type="match status" value="1"/>
</dbReference>
<name>A0AAJ5Z2K5_9BASI</name>